<reference evidence="8" key="1">
    <citation type="journal article" date="2016" name="Nat. Genet.">
        <title>A high-quality carrot genome assembly provides new insights into carotenoid accumulation and asterid genome evolution.</title>
        <authorList>
            <person name="Iorizzo M."/>
            <person name="Ellison S."/>
            <person name="Senalik D."/>
            <person name="Zeng P."/>
            <person name="Satapoomin P."/>
            <person name="Huang J."/>
            <person name="Bowman M."/>
            <person name="Iovene M."/>
            <person name="Sanseverino W."/>
            <person name="Cavagnaro P."/>
            <person name="Yildiz M."/>
            <person name="Macko-Podgorni A."/>
            <person name="Moranska E."/>
            <person name="Grzebelus E."/>
            <person name="Grzebelus D."/>
            <person name="Ashrafi H."/>
            <person name="Zheng Z."/>
            <person name="Cheng S."/>
            <person name="Spooner D."/>
            <person name="Van Deynze A."/>
            <person name="Simon P."/>
        </authorList>
    </citation>
    <scope>NUCLEOTIDE SEQUENCE</scope>
    <source>
        <tissue evidence="8">Leaf</tissue>
    </source>
</reference>
<evidence type="ECO:0000256" key="2">
    <source>
        <dbReference type="ARBA" id="ARBA00022491"/>
    </source>
</evidence>
<dbReference type="Gramene" id="KZN03318">
    <property type="protein sequence ID" value="KZN03318"/>
    <property type="gene ID" value="DCAR_012074"/>
</dbReference>
<dbReference type="InterPro" id="IPR006458">
    <property type="entry name" value="Ovate_C"/>
</dbReference>
<proteinExistence type="predicted"/>
<organism evidence="8 9">
    <name type="scientific">Daucus carota subsp. sativus</name>
    <name type="common">Carrot</name>
    <dbReference type="NCBI Taxonomy" id="79200"/>
    <lineage>
        <taxon>Eukaryota</taxon>
        <taxon>Viridiplantae</taxon>
        <taxon>Streptophyta</taxon>
        <taxon>Embryophyta</taxon>
        <taxon>Tracheophyta</taxon>
        <taxon>Spermatophyta</taxon>
        <taxon>Magnoliopsida</taxon>
        <taxon>eudicotyledons</taxon>
        <taxon>Gunneridae</taxon>
        <taxon>Pentapetalae</taxon>
        <taxon>asterids</taxon>
        <taxon>campanulids</taxon>
        <taxon>Apiales</taxon>
        <taxon>Apiaceae</taxon>
        <taxon>Apioideae</taxon>
        <taxon>Scandiceae</taxon>
        <taxon>Daucinae</taxon>
        <taxon>Daucus</taxon>
        <taxon>Daucus sect. Daucus</taxon>
    </lineage>
</organism>
<gene>
    <name evidence="8" type="ORF">DCAR_0313683</name>
</gene>
<dbReference type="Proteomes" id="UP000077755">
    <property type="component" value="Chromosome 3"/>
</dbReference>
<protein>
    <recommendedName>
        <fullName evidence="6">Transcription repressor</fullName>
    </recommendedName>
    <alternativeName>
        <fullName evidence="6">Ovate family protein</fullName>
    </alternativeName>
</protein>
<dbReference type="PANTHER" id="PTHR33057:SF17">
    <property type="entry name" value="TRANSCRIPTION REPRESSOR OFP8"/>
    <property type="match status" value="1"/>
</dbReference>
<evidence type="ECO:0000256" key="6">
    <source>
        <dbReference type="RuleBase" id="RU367028"/>
    </source>
</evidence>
<feature type="compositionally biased region" description="Basic residues" evidence="7">
    <location>
        <begin position="84"/>
        <end position="99"/>
    </location>
</feature>
<evidence type="ECO:0000313" key="8">
    <source>
        <dbReference type="EMBL" id="WOG94388.1"/>
    </source>
</evidence>
<evidence type="ECO:0000256" key="1">
    <source>
        <dbReference type="ARBA" id="ARBA00004123"/>
    </source>
</evidence>
<dbReference type="AlphaFoldDB" id="A0A166C5K8"/>
<dbReference type="GO" id="GO:0005634">
    <property type="term" value="C:nucleus"/>
    <property type="evidence" value="ECO:0007669"/>
    <property type="project" value="UniProtKB-SubCell"/>
</dbReference>
<name>A0A166C5K8_DAUCS</name>
<dbReference type="Pfam" id="PF04844">
    <property type="entry name" value="Ovate"/>
    <property type="match status" value="1"/>
</dbReference>
<reference evidence="8" key="2">
    <citation type="submission" date="2022-03" db="EMBL/GenBank/DDBJ databases">
        <title>Draft title - Genomic analysis of global carrot germplasm unveils the trajectory of domestication and the origin of high carotenoid orange carrot.</title>
        <authorList>
            <person name="Iorizzo M."/>
            <person name="Ellison S."/>
            <person name="Senalik D."/>
            <person name="Macko-Podgorni A."/>
            <person name="Grzebelus D."/>
            <person name="Bostan H."/>
            <person name="Rolling W."/>
            <person name="Curaba J."/>
            <person name="Simon P."/>
        </authorList>
    </citation>
    <scope>NUCLEOTIDE SEQUENCE</scope>
    <source>
        <tissue evidence="8">Leaf</tissue>
    </source>
</reference>
<keyword evidence="2 6" id="KW-0678">Repressor</keyword>
<dbReference type="OrthoDB" id="1928390at2759"/>
<comment type="function">
    <text evidence="6">Transcriptional repressor that regulates multiple aspects of plant growth and development.</text>
</comment>
<dbReference type="InterPro" id="IPR038933">
    <property type="entry name" value="Ovate"/>
</dbReference>
<sequence>MENKFKLKISRMFRSTLDSCRTTSLSDDVASSEQPFFFPENTHHNHHLVELFSPKPPPPRSFPSLCRPKSHENQTTLFNDFNSKPKHKKQRSKSRKNRKRNNRKFDEFFCSVAANYYGLYSSDEDEKENVMDDYETTFFSSKSMSSGSLKSSAAAYNNVVALEKMREEEYFNDDDDDVELMKISSPLNGKVKDSVAVIKSSSDPYNDFRTSMVEMIVEKQIFGPKDLEKLLQCFLSLNSGAHHRVIVEVFTEILETLFSD</sequence>
<evidence type="ECO:0000256" key="4">
    <source>
        <dbReference type="ARBA" id="ARBA00023163"/>
    </source>
</evidence>
<keyword evidence="4 6" id="KW-0804">Transcription</keyword>
<keyword evidence="3 6" id="KW-0805">Transcription regulation</keyword>
<evidence type="ECO:0000256" key="7">
    <source>
        <dbReference type="SAM" id="MobiDB-lite"/>
    </source>
</evidence>
<dbReference type="EMBL" id="CP093345">
    <property type="protein sequence ID" value="WOG94388.1"/>
    <property type="molecule type" value="Genomic_DNA"/>
</dbReference>
<dbReference type="PANTHER" id="PTHR33057">
    <property type="entry name" value="TRANSCRIPTION REPRESSOR OFP7-RELATED"/>
    <property type="match status" value="1"/>
</dbReference>
<dbReference type="OMA" id="MRISRMF"/>
<evidence type="ECO:0000313" key="9">
    <source>
        <dbReference type="Proteomes" id="UP000077755"/>
    </source>
</evidence>
<dbReference type="KEGG" id="dcr:108213599"/>
<keyword evidence="9" id="KW-1185">Reference proteome</keyword>
<dbReference type="NCBIfam" id="TIGR01568">
    <property type="entry name" value="A_thal_3678"/>
    <property type="match status" value="1"/>
</dbReference>
<evidence type="ECO:0000256" key="3">
    <source>
        <dbReference type="ARBA" id="ARBA00023015"/>
    </source>
</evidence>
<dbReference type="GO" id="GO:0045892">
    <property type="term" value="P:negative regulation of DNA-templated transcription"/>
    <property type="evidence" value="ECO:0007669"/>
    <property type="project" value="UniProtKB-UniRule"/>
</dbReference>
<evidence type="ECO:0000256" key="5">
    <source>
        <dbReference type="ARBA" id="ARBA00023242"/>
    </source>
</evidence>
<comment type="subcellular location">
    <subcellularLocation>
        <location evidence="1 6">Nucleus</location>
    </subcellularLocation>
</comment>
<keyword evidence="5 6" id="KW-0539">Nucleus</keyword>
<accession>A0A166C5K8</accession>
<feature type="region of interest" description="Disordered" evidence="7">
    <location>
        <begin position="74"/>
        <end position="99"/>
    </location>
</feature>
<dbReference type="PROSITE" id="PS51754">
    <property type="entry name" value="OVATE"/>
    <property type="match status" value="1"/>
</dbReference>